<dbReference type="OrthoDB" id="690751at2759"/>
<proteinExistence type="predicted"/>
<sequence>MPWFVQKLHDLVDLRADSYIAELILEVSTFRKLTVVRIGNGNHTSFWLDSWLLNSPIAEIFPALYSHCVEPEITVADAWARTVATLLRPRLTRVAAEELAIIQSCLSIVSFSDNDDARYLSSQQCRPFDTRDVPRALQAELPSHPEAMRVWQTKLPTKVKFFGWLLTHGRVNCRAYQHRRNICTREEAFCETCSDVLETADHIFFQCPIALRFWRLVGFHHTTQASQTTGSSAENYSYHLKCNMMQSSYFSGTSGRQGMQKSLTTYSSPKKQFSGACSATWTFGAQDSKTLKTSGGFGDTTSLLASNL</sequence>
<dbReference type="PANTHER" id="PTHR36617">
    <property type="entry name" value="PROTEIN, PUTATIVE-RELATED"/>
    <property type="match status" value="1"/>
</dbReference>
<evidence type="ECO:0000313" key="3">
    <source>
        <dbReference type="Proteomes" id="UP000636709"/>
    </source>
</evidence>
<dbReference type="EMBL" id="JACEFO010000618">
    <property type="protein sequence ID" value="KAF8762670.1"/>
    <property type="molecule type" value="Genomic_DNA"/>
</dbReference>
<keyword evidence="3" id="KW-1185">Reference proteome</keyword>
<accession>A0A835FK82</accession>
<feature type="domain" description="Reverse transcriptase zinc-binding" evidence="1">
    <location>
        <begin position="137"/>
        <end position="214"/>
    </location>
</feature>
<evidence type="ECO:0000259" key="1">
    <source>
        <dbReference type="Pfam" id="PF13966"/>
    </source>
</evidence>
<dbReference type="InterPro" id="IPR026960">
    <property type="entry name" value="RVT-Znf"/>
</dbReference>
<dbReference type="Pfam" id="PF13966">
    <property type="entry name" value="zf-RVT"/>
    <property type="match status" value="1"/>
</dbReference>
<protein>
    <recommendedName>
        <fullName evidence="1">Reverse transcriptase zinc-binding domain-containing protein</fullName>
    </recommendedName>
</protein>
<dbReference type="AlphaFoldDB" id="A0A835FK82"/>
<reference evidence="2" key="1">
    <citation type="submission" date="2020-07" db="EMBL/GenBank/DDBJ databases">
        <title>Genome sequence and genetic diversity analysis of an under-domesticated orphan crop, white fonio (Digitaria exilis).</title>
        <authorList>
            <person name="Bennetzen J.L."/>
            <person name="Chen S."/>
            <person name="Ma X."/>
            <person name="Wang X."/>
            <person name="Yssel A.E.J."/>
            <person name="Chaluvadi S.R."/>
            <person name="Johnson M."/>
            <person name="Gangashetty P."/>
            <person name="Hamidou F."/>
            <person name="Sanogo M.D."/>
            <person name="Zwaenepoel A."/>
            <person name="Wallace J."/>
            <person name="Van De Peer Y."/>
            <person name="Van Deynze A."/>
        </authorList>
    </citation>
    <scope>NUCLEOTIDE SEQUENCE</scope>
    <source>
        <tissue evidence="2">Leaves</tissue>
    </source>
</reference>
<gene>
    <name evidence="2" type="ORF">HU200_009198</name>
</gene>
<dbReference type="PANTHER" id="PTHR36617:SF16">
    <property type="entry name" value="OS04G0516500 PROTEIN"/>
    <property type="match status" value="1"/>
</dbReference>
<evidence type="ECO:0000313" key="2">
    <source>
        <dbReference type="EMBL" id="KAF8762670.1"/>
    </source>
</evidence>
<dbReference type="Proteomes" id="UP000636709">
    <property type="component" value="Unassembled WGS sequence"/>
</dbReference>
<comment type="caution">
    <text evidence="2">The sequence shown here is derived from an EMBL/GenBank/DDBJ whole genome shotgun (WGS) entry which is preliminary data.</text>
</comment>
<organism evidence="2 3">
    <name type="scientific">Digitaria exilis</name>
    <dbReference type="NCBI Taxonomy" id="1010633"/>
    <lineage>
        <taxon>Eukaryota</taxon>
        <taxon>Viridiplantae</taxon>
        <taxon>Streptophyta</taxon>
        <taxon>Embryophyta</taxon>
        <taxon>Tracheophyta</taxon>
        <taxon>Spermatophyta</taxon>
        <taxon>Magnoliopsida</taxon>
        <taxon>Liliopsida</taxon>
        <taxon>Poales</taxon>
        <taxon>Poaceae</taxon>
        <taxon>PACMAD clade</taxon>
        <taxon>Panicoideae</taxon>
        <taxon>Panicodae</taxon>
        <taxon>Paniceae</taxon>
        <taxon>Anthephorinae</taxon>
        <taxon>Digitaria</taxon>
    </lineage>
</organism>
<name>A0A835FK82_9POAL</name>